<dbReference type="OrthoDB" id="272411at2"/>
<accession>A0A430HKP9</accession>
<sequence length="240" mass="27077">MYTCACRTRTARPIVLKSWHLPKHVRASPRHCGLRRKAWARRAVWSVVCNSLGFCKRKRKITCMGTIRFASQAMMEDYALPKSPRSATAKRTVRQPKHPDRCKHHSNEDINMAHEVYANGHEVVAKAGDSVTRANFPDVCFSPPYPAKVGVPVPYPNTAYAKDTTNGSRSVFIGGKEIMQRDKSYLKVSTGDEAATENFRKGIVSQVIKGKCYFKSWSMNVFVEGYNVCRDNDFTTNNHG</sequence>
<evidence type="ECO:0000313" key="2">
    <source>
        <dbReference type="EMBL" id="RSZ58069.1"/>
    </source>
</evidence>
<feature type="compositionally biased region" description="Basic residues" evidence="1">
    <location>
        <begin position="91"/>
        <end position="104"/>
    </location>
</feature>
<feature type="region of interest" description="Disordered" evidence="1">
    <location>
        <begin position="81"/>
        <end position="105"/>
    </location>
</feature>
<organism evidence="2 3">
    <name type="scientific">Massilia atriviolacea</name>
    <dbReference type="NCBI Taxonomy" id="2495579"/>
    <lineage>
        <taxon>Bacteria</taxon>
        <taxon>Pseudomonadati</taxon>
        <taxon>Pseudomonadota</taxon>
        <taxon>Betaproteobacteria</taxon>
        <taxon>Burkholderiales</taxon>
        <taxon>Oxalobacteraceae</taxon>
        <taxon>Telluria group</taxon>
        <taxon>Massilia</taxon>
    </lineage>
</organism>
<dbReference type="Pfam" id="PF13665">
    <property type="entry name" value="Tox-PAAR-like"/>
    <property type="match status" value="1"/>
</dbReference>
<dbReference type="EMBL" id="RXLQ01000008">
    <property type="protein sequence ID" value="RSZ58069.1"/>
    <property type="molecule type" value="Genomic_DNA"/>
</dbReference>
<comment type="caution">
    <text evidence="2">The sequence shown here is derived from an EMBL/GenBank/DDBJ whole genome shotgun (WGS) entry which is preliminary data.</text>
</comment>
<evidence type="ECO:0000313" key="3">
    <source>
        <dbReference type="Proteomes" id="UP000278085"/>
    </source>
</evidence>
<reference evidence="2 3" key="1">
    <citation type="submission" date="2018-12" db="EMBL/GenBank/DDBJ databases">
        <authorList>
            <person name="Yang E."/>
        </authorList>
    </citation>
    <scope>NUCLEOTIDE SEQUENCE [LARGE SCALE GENOMIC DNA]</scope>
    <source>
        <strain evidence="2 3">SOD</strain>
    </source>
</reference>
<name>A0A430HKP9_9BURK</name>
<proteinExistence type="predicted"/>
<dbReference type="CDD" id="cd14740">
    <property type="entry name" value="PAAR_4"/>
    <property type="match status" value="1"/>
</dbReference>
<dbReference type="AlphaFoldDB" id="A0A430HKP9"/>
<keyword evidence="3" id="KW-1185">Reference proteome</keyword>
<evidence type="ECO:0000256" key="1">
    <source>
        <dbReference type="SAM" id="MobiDB-lite"/>
    </source>
</evidence>
<gene>
    <name evidence="2" type="ORF">EJB06_17400</name>
</gene>
<dbReference type="Proteomes" id="UP000278085">
    <property type="component" value="Unassembled WGS sequence"/>
</dbReference>
<protein>
    <submittedName>
        <fullName evidence="2">DUF4150 domain-containing protein</fullName>
    </submittedName>
</protein>